<reference evidence="3" key="1">
    <citation type="submission" date="2021-01" db="EMBL/GenBank/DDBJ databases">
        <title>Ramlibacter sp. strain AW1 16S ribosomal RNA gene Genome sequencing and assembly.</title>
        <authorList>
            <person name="Kang M."/>
        </authorList>
    </citation>
    <scope>NUCLEOTIDE SEQUENCE</scope>
    <source>
        <strain evidence="3">AW1</strain>
    </source>
</reference>
<proteinExistence type="predicted"/>
<evidence type="ECO:0000313" key="3">
    <source>
        <dbReference type="EMBL" id="MBL0422434.1"/>
    </source>
</evidence>
<keyword evidence="1" id="KW-1133">Transmembrane helix</keyword>
<feature type="transmembrane region" description="Helical" evidence="1">
    <location>
        <begin position="266"/>
        <end position="287"/>
    </location>
</feature>
<accession>A0A937D394</accession>
<feature type="transmembrane region" description="Helical" evidence="1">
    <location>
        <begin position="77"/>
        <end position="95"/>
    </location>
</feature>
<dbReference type="Pfam" id="PF00892">
    <property type="entry name" value="EamA"/>
    <property type="match status" value="2"/>
</dbReference>
<feature type="transmembrane region" description="Helical" evidence="1">
    <location>
        <begin position="12"/>
        <end position="32"/>
    </location>
</feature>
<feature type="transmembrane region" description="Helical" evidence="1">
    <location>
        <begin position="44"/>
        <end position="65"/>
    </location>
</feature>
<feature type="transmembrane region" description="Helical" evidence="1">
    <location>
        <begin position="170"/>
        <end position="191"/>
    </location>
</feature>
<name>A0A937D394_9BURK</name>
<dbReference type="Proteomes" id="UP000613011">
    <property type="component" value="Unassembled WGS sequence"/>
</dbReference>
<feature type="transmembrane region" description="Helical" evidence="1">
    <location>
        <begin position="132"/>
        <end position="158"/>
    </location>
</feature>
<feature type="domain" description="EamA" evidence="2">
    <location>
        <begin position="175"/>
        <end position="312"/>
    </location>
</feature>
<protein>
    <submittedName>
        <fullName evidence="3">DMT family transporter</fullName>
    </submittedName>
</protein>
<feature type="transmembrane region" description="Helical" evidence="1">
    <location>
        <begin position="240"/>
        <end position="260"/>
    </location>
</feature>
<dbReference type="PANTHER" id="PTHR22911:SF137">
    <property type="entry name" value="SOLUTE CARRIER FAMILY 35 MEMBER G2-RELATED"/>
    <property type="match status" value="1"/>
</dbReference>
<dbReference type="PANTHER" id="PTHR22911">
    <property type="entry name" value="ACYL-MALONYL CONDENSING ENZYME-RELATED"/>
    <property type="match status" value="1"/>
</dbReference>
<dbReference type="InterPro" id="IPR037185">
    <property type="entry name" value="EmrE-like"/>
</dbReference>
<keyword evidence="1" id="KW-0472">Membrane</keyword>
<feature type="domain" description="EamA" evidence="2">
    <location>
        <begin position="13"/>
        <end position="149"/>
    </location>
</feature>
<dbReference type="Gene3D" id="1.10.3730.20">
    <property type="match status" value="1"/>
</dbReference>
<dbReference type="SUPFAM" id="SSF103481">
    <property type="entry name" value="Multidrug resistance efflux transporter EmrE"/>
    <property type="match status" value="2"/>
</dbReference>
<evidence type="ECO:0000256" key="1">
    <source>
        <dbReference type="SAM" id="Phobius"/>
    </source>
</evidence>
<dbReference type="EMBL" id="JAEQNA010000008">
    <property type="protein sequence ID" value="MBL0422434.1"/>
    <property type="molecule type" value="Genomic_DNA"/>
</dbReference>
<keyword evidence="4" id="KW-1185">Reference proteome</keyword>
<organism evidence="3 4">
    <name type="scientific">Ramlibacter aurantiacus</name>
    <dbReference type="NCBI Taxonomy" id="2801330"/>
    <lineage>
        <taxon>Bacteria</taxon>
        <taxon>Pseudomonadati</taxon>
        <taxon>Pseudomonadota</taxon>
        <taxon>Betaproteobacteria</taxon>
        <taxon>Burkholderiales</taxon>
        <taxon>Comamonadaceae</taxon>
        <taxon>Ramlibacter</taxon>
    </lineage>
</organism>
<dbReference type="GO" id="GO:0016020">
    <property type="term" value="C:membrane"/>
    <property type="evidence" value="ECO:0007669"/>
    <property type="project" value="InterPro"/>
</dbReference>
<dbReference type="AlphaFoldDB" id="A0A937D394"/>
<keyword evidence="1" id="KW-0812">Transmembrane</keyword>
<sequence length="319" mass="32655">MIALPAVSPEVLLGCALASLAMLLFSAGMLWISLVRGFGSGPGSIVAAMASVPAGVLCVALQLSFGADVQPPSLRAVLMFIVAGIFSTYLGRWLVFRSIETIGPSRAAGVQSVSPLITALFGWIFLAETLSGAGIFGIALGIAGLGAISVGVAPASGAGGMTRTARQNGFVFGSMLFGLGAAAAYSGSNVFRASAVREWDEPLLGTMLGALAGLGALLLAGRNQLAAYVREIRAQPVGAWTYFAVGALQFVGQVLVIASMKYIPAGLAALISMCTPLVVMPISYFVLRKQENLSRATVLGICITVAGIALVLLYGRPAV</sequence>
<comment type="caution">
    <text evidence="3">The sequence shown here is derived from an EMBL/GenBank/DDBJ whole genome shotgun (WGS) entry which is preliminary data.</text>
</comment>
<gene>
    <name evidence="3" type="ORF">JI739_18955</name>
</gene>
<feature type="transmembrane region" description="Helical" evidence="1">
    <location>
        <begin position="203"/>
        <end position="220"/>
    </location>
</feature>
<feature type="transmembrane region" description="Helical" evidence="1">
    <location>
        <begin position="296"/>
        <end position="315"/>
    </location>
</feature>
<dbReference type="RefSeq" id="WP_201685515.1">
    <property type="nucleotide sequence ID" value="NZ_JAEQNA010000008.1"/>
</dbReference>
<evidence type="ECO:0000313" key="4">
    <source>
        <dbReference type="Proteomes" id="UP000613011"/>
    </source>
</evidence>
<evidence type="ECO:0000259" key="2">
    <source>
        <dbReference type="Pfam" id="PF00892"/>
    </source>
</evidence>
<dbReference type="InterPro" id="IPR000620">
    <property type="entry name" value="EamA_dom"/>
</dbReference>